<protein>
    <submittedName>
        <fullName evidence="7">Dfp1/Him1, central region-domain-containing protein</fullName>
    </submittedName>
</protein>
<dbReference type="InterPro" id="IPR006572">
    <property type="entry name" value="Znf_DBF"/>
</dbReference>
<feature type="domain" description="DBF4-type" evidence="6">
    <location>
        <begin position="519"/>
        <end position="568"/>
    </location>
</feature>
<organism evidence="7 8">
    <name type="scientific">Russula ochroleuca</name>
    <dbReference type="NCBI Taxonomy" id="152965"/>
    <lineage>
        <taxon>Eukaryota</taxon>
        <taxon>Fungi</taxon>
        <taxon>Dikarya</taxon>
        <taxon>Basidiomycota</taxon>
        <taxon>Agaricomycotina</taxon>
        <taxon>Agaricomycetes</taxon>
        <taxon>Russulales</taxon>
        <taxon>Russulaceae</taxon>
        <taxon>Russula</taxon>
    </lineage>
</organism>
<feature type="compositionally biased region" description="Polar residues" evidence="5">
    <location>
        <begin position="598"/>
        <end position="619"/>
    </location>
</feature>
<evidence type="ECO:0000256" key="4">
    <source>
        <dbReference type="PROSITE-ProRule" id="PRU00600"/>
    </source>
</evidence>
<dbReference type="GO" id="GO:1901987">
    <property type="term" value="P:regulation of cell cycle phase transition"/>
    <property type="evidence" value="ECO:0007669"/>
    <property type="project" value="TreeGrafter"/>
</dbReference>
<keyword evidence="8" id="KW-1185">Reference proteome</keyword>
<evidence type="ECO:0000256" key="5">
    <source>
        <dbReference type="SAM" id="MobiDB-lite"/>
    </source>
</evidence>
<feature type="region of interest" description="Disordered" evidence="5">
    <location>
        <begin position="474"/>
        <end position="498"/>
    </location>
</feature>
<keyword evidence="2 4" id="KW-0863">Zinc-finger</keyword>
<dbReference type="GO" id="GO:0010571">
    <property type="term" value="P:positive regulation of nuclear cell cycle DNA replication"/>
    <property type="evidence" value="ECO:0007669"/>
    <property type="project" value="TreeGrafter"/>
</dbReference>
<evidence type="ECO:0000313" key="7">
    <source>
        <dbReference type="EMBL" id="KAF8482705.1"/>
    </source>
</evidence>
<dbReference type="InterPro" id="IPR051590">
    <property type="entry name" value="Replication_Regulatory_Kinase"/>
</dbReference>
<reference evidence="7" key="2">
    <citation type="journal article" date="2020" name="Nat. Commun.">
        <title>Large-scale genome sequencing of mycorrhizal fungi provides insights into the early evolution of symbiotic traits.</title>
        <authorList>
            <person name="Miyauchi S."/>
            <person name="Kiss E."/>
            <person name="Kuo A."/>
            <person name="Drula E."/>
            <person name="Kohler A."/>
            <person name="Sanchez-Garcia M."/>
            <person name="Morin E."/>
            <person name="Andreopoulos B."/>
            <person name="Barry K.W."/>
            <person name="Bonito G."/>
            <person name="Buee M."/>
            <person name="Carver A."/>
            <person name="Chen C."/>
            <person name="Cichocki N."/>
            <person name="Clum A."/>
            <person name="Culley D."/>
            <person name="Crous P.W."/>
            <person name="Fauchery L."/>
            <person name="Girlanda M."/>
            <person name="Hayes R.D."/>
            <person name="Keri Z."/>
            <person name="LaButti K."/>
            <person name="Lipzen A."/>
            <person name="Lombard V."/>
            <person name="Magnuson J."/>
            <person name="Maillard F."/>
            <person name="Murat C."/>
            <person name="Nolan M."/>
            <person name="Ohm R.A."/>
            <person name="Pangilinan J."/>
            <person name="Pereira M.F."/>
            <person name="Perotto S."/>
            <person name="Peter M."/>
            <person name="Pfister S."/>
            <person name="Riley R."/>
            <person name="Sitrit Y."/>
            <person name="Stielow J.B."/>
            <person name="Szollosi G."/>
            <person name="Zifcakova L."/>
            <person name="Stursova M."/>
            <person name="Spatafora J.W."/>
            <person name="Tedersoo L."/>
            <person name="Vaario L.M."/>
            <person name="Yamada A."/>
            <person name="Yan M."/>
            <person name="Wang P."/>
            <person name="Xu J."/>
            <person name="Bruns T."/>
            <person name="Baldrian P."/>
            <person name="Vilgalys R."/>
            <person name="Dunand C."/>
            <person name="Henrissat B."/>
            <person name="Grigoriev I.V."/>
            <person name="Hibbett D."/>
            <person name="Nagy L.G."/>
            <person name="Martin F.M."/>
        </authorList>
    </citation>
    <scope>NUCLEOTIDE SEQUENCE</scope>
    <source>
        <strain evidence="7">Prilba</strain>
    </source>
</reference>
<evidence type="ECO:0000256" key="1">
    <source>
        <dbReference type="ARBA" id="ARBA00022723"/>
    </source>
</evidence>
<dbReference type="GO" id="GO:0003676">
    <property type="term" value="F:nucleic acid binding"/>
    <property type="evidence" value="ECO:0007669"/>
    <property type="project" value="InterPro"/>
</dbReference>
<dbReference type="FunFam" id="6.10.250.3410:FF:000001">
    <property type="entry name" value="Protein DBF4 homolog A"/>
    <property type="match status" value="1"/>
</dbReference>
<name>A0A9P5MZL3_9AGAM</name>
<evidence type="ECO:0000256" key="3">
    <source>
        <dbReference type="ARBA" id="ARBA00022833"/>
    </source>
</evidence>
<dbReference type="EMBL" id="WHVB01000005">
    <property type="protein sequence ID" value="KAF8482705.1"/>
    <property type="molecule type" value="Genomic_DNA"/>
</dbReference>
<dbReference type="PANTHER" id="PTHR15375">
    <property type="entry name" value="ACTIVATOR OF S-PHASE KINASE-RELATED"/>
    <property type="match status" value="1"/>
</dbReference>
<dbReference type="GO" id="GO:0043539">
    <property type="term" value="F:protein serine/threonine kinase activator activity"/>
    <property type="evidence" value="ECO:0007669"/>
    <property type="project" value="TreeGrafter"/>
</dbReference>
<dbReference type="GO" id="GO:0031431">
    <property type="term" value="C:Dbf4-dependent protein kinase complex"/>
    <property type="evidence" value="ECO:0007669"/>
    <property type="project" value="TreeGrafter"/>
</dbReference>
<comment type="caution">
    <text evidence="7">The sequence shown here is derived from an EMBL/GenBank/DDBJ whole genome shotgun (WGS) entry which is preliminary data.</text>
</comment>
<feature type="compositionally biased region" description="Low complexity" evidence="5">
    <location>
        <begin position="23"/>
        <end position="37"/>
    </location>
</feature>
<dbReference type="Pfam" id="PF07535">
    <property type="entry name" value="zf-DBF"/>
    <property type="match status" value="1"/>
</dbReference>
<dbReference type="OrthoDB" id="21380at2759"/>
<dbReference type="PROSITE" id="PS51265">
    <property type="entry name" value="ZF_DBF4"/>
    <property type="match status" value="1"/>
</dbReference>
<dbReference type="GO" id="GO:0008270">
    <property type="term" value="F:zinc ion binding"/>
    <property type="evidence" value="ECO:0007669"/>
    <property type="project" value="UniProtKB-KW"/>
</dbReference>
<accession>A0A9P5MZL3</accession>
<keyword evidence="1" id="KW-0479">Metal-binding</keyword>
<keyword evidence="3" id="KW-0862">Zinc</keyword>
<proteinExistence type="predicted"/>
<dbReference type="Pfam" id="PF22437">
    <property type="entry name" value="DBF4_BRCT"/>
    <property type="match status" value="1"/>
</dbReference>
<gene>
    <name evidence="7" type="ORF">DFH94DRAFT_729037</name>
</gene>
<feature type="region of interest" description="Disordered" evidence="5">
    <location>
        <begin position="569"/>
        <end position="660"/>
    </location>
</feature>
<feature type="compositionally biased region" description="Basic and acidic residues" evidence="5">
    <location>
        <begin position="645"/>
        <end position="654"/>
    </location>
</feature>
<dbReference type="AlphaFoldDB" id="A0A9P5MZL3"/>
<dbReference type="SMART" id="SM00586">
    <property type="entry name" value="ZnF_DBF"/>
    <property type="match status" value="1"/>
</dbReference>
<dbReference type="InterPro" id="IPR055116">
    <property type="entry name" value="DBF4_BRCT"/>
</dbReference>
<sequence>MATLTRRPLEGKRSLPQLMSTGSPLSRLSARSLSSAAKRPRSPDAFLDSQQSLSAKRPKPVSPSPSIIPALQEDESKFKERKRADREAQKEEFRVKYTRAFPKFSFYLHWDVSEGDPDARERLQARINYMDSRVEDFFSKDNITHFITNLPMPQDDIVSSNNKENMSASTSRTFNVLKSPIRLKGRHIEDLPAVNDDRLLLKAIEWKMKIWTVAKLESVLDRCQAPVNLELSRTGTTTAVPQTLSHLLQSERLHGTTERDPNEKRLGFHYFSKNSYFILVEDLNDEVATIHASEYPIKKGRDGKESGDWPVLYCHPRSRGPFIEFDRNEARRAERAERQETARERERVCRMTKLHEQEMRKKMRADHLQAKRAGDLRRSVSMVSLHRRISIGDDGRPPQEVIDLDEEMGGMHESANASGYLASGYMAASGNSMTITSTAGTTSTSGLSTRSATQMPLALRERLQQQIVTSRKVGLGNNTGQKGNETDHKGNMGPPAIPERKLLRKSKSTNTMKLPKREETTKPGYCECCRTKFDDFQKHIEHRKHRKYATNPDNFIQLDYLLERVRRQTRTEVTEGRCRSLNRRPPDFYDNLSDDGTGFSSHSQVPEDNVQGFSSSQEVSDYLPQPYKGAAWDELEDPGIDTDADAEKPADSADVRGAAY</sequence>
<evidence type="ECO:0000313" key="8">
    <source>
        <dbReference type="Proteomes" id="UP000759537"/>
    </source>
</evidence>
<dbReference type="InterPro" id="IPR038545">
    <property type="entry name" value="Znf_DBF_sf"/>
</dbReference>
<evidence type="ECO:0000256" key="2">
    <source>
        <dbReference type="ARBA" id="ARBA00022771"/>
    </source>
</evidence>
<feature type="region of interest" description="Disordered" evidence="5">
    <location>
        <begin position="1"/>
        <end position="90"/>
    </location>
</feature>
<dbReference type="Pfam" id="PF08630">
    <property type="entry name" value="Dfp1_Him1_M"/>
    <property type="match status" value="1"/>
</dbReference>
<feature type="compositionally biased region" description="Basic and acidic residues" evidence="5">
    <location>
        <begin position="74"/>
        <end position="90"/>
    </location>
</feature>
<dbReference type="Proteomes" id="UP000759537">
    <property type="component" value="Unassembled WGS sequence"/>
</dbReference>
<reference evidence="7" key="1">
    <citation type="submission" date="2019-10" db="EMBL/GenBank/DDBJ databases">
        <authorList>
            <consortium name="DOE Joint Genome Institute"/>
            <person name="Kuo A."/>
            <person name="Miyauchi S."/>
            <person name="Kiss E."/>
            <person name="Drula E."/>
            <person name="Kohler A."/>
            <person name="Sanchez-Garcia M."/>
            <person name="Andreopoulos B."/>
            <person name="Barry K.W."/>
            <person name="Bonito G."/>
            <person name="Buee M."/>
            <person name="Carver A."/>
            <person name="Chen C."/>
            <person name="Cichocki N."/>
            <person name="Clum A."/>
            <person name="Culley D."/>
            <person name="Crous P.W."/>
            <person name="Fauchery L."/>
            <person name="Girlanda M."/>
            <person name="Hayes R."/>
            <person name="Keri Z."/>
            <person name="LaButti K."/>
            <person name="Lipzen A."/>
            <person name="Lombard V."/>
            <person name="Magnuson J."/>
            <person name="Maillard F."/>
            <person name="Morin E."/>
            <person name="Murat C."/>
            <person name="Nolan M."/>
            <person name="Ohm R."/>
            <person name="Pangilinan J."/>
            <person name="Pereira M."/>
            <person name="Perotto S."/>
            <person name="Peter M."/>
            <person name="Riley R."/>
            <person name="Sitrit Y."/>
            <person name="Stielow B."/>
            <person name="Szollosi G."/>
            <person name="Zifcakova L."/>
            <person name="Stursova M."/>
            <person name="Spatafora J.W."/>
            <person name="Tedersoo L."/>
            <person name="Vaario L.-M."/>
            <person name="Yamada A."/>
            <person name="Yan M."/>
            <person name="Wang P."/>
            <person name="Xu J."/>
            <person name="Bruns T."/>
            <person name="Baldrian P."/>
            <person name="Vilgalys R."/>
            <person name="Henrissat B."/>
            <person name="Grigoriev I.V."/>
            <person name="Hibbett D."/>
            <person name="Nagy L.G."/>
            <person name="Martin F.M."/>
        </authorList>
    </citation>
    <scope>NUCLEOTIDE SEQUENCE</scope>
    <source>
        <strain evidence="7">Prilba</strain>
    </source>
</reference>
<feature type="compositionally biased region" description="Basic and acidic residues" evidence="5">
    <location>
        <begin position="569"/>
        <end position="578"/>
    </location>
</feature>
<dbReference type="InterPro" id="IPR013939">
    <property type="entry name" value="Regulatory_Dfp1/Him1"/>
</dbReference>
<dbReference type="Gene3D" id="3.40.50.10190">
    <property type="entry name" value="BRCT domain"/>
    <property type="match status" value="1"/>
</dbReference>
<dbReference type="InterPro" id="IPR036420">
    <property type="entry name" value="BRCT_dom_sf"/>
</dbReference>
<dbReference type="PANTHER" id="PTHR15375:SF26">
    <property type="entry name" value="PROTEIN CHIFFON"/>
    <property type="match status" value="1"/>
</dbReference>
<evidence type="ECO:0000259" key="6">
    <source>
        <dbReference type="PROSITE" id="PS51265"/>
    </source>
</evidence>
<dbReference type="Gene3D" id="6.10.250.3410">
    <property type="entry name" value="DBF zinc finger"/>
    <property type="match status" value="1"/>
</dbReference>
<feature type="compositionally biased region" description="Acidic residues" evidence="5">
    <location>
        <begin position="633"/>
        <end position="644"/>
    </location>
</feature>